<proteinExistence type="inferred from homology"/>
<accession>A0A9D4IMW3</accession>
<evidence type="ECO:0000256" key="2">
    <source>
        <dbReference type="ARBA" id="ARBA00023186"/>
    </source>
</evidence>
<dbReference type="EMBL" id="JAIWYP010000009">
    <property type="protein sequence ID" value="KAH3778699.1"/>
    <property type="molecule type" value="Genomic_DNA"/>
</dbReference>
<protein>
    <recommendedName>
        <fullName evidence="6">Prefoldin subunit 4</fullName>
    </recommendedName>
</protein>
<dbReference type="PANTHER" id="PTHR21100">
    <property type="entry name" value="PREFOLDIN SUBUNIT 4"/>
    <property type="match status" value="1"/>
</dbReference>
<feature type="coiled-coil region" evidence="3">
    <location>
        <begin position="21"/>
        <end position="61"/>
    </location>
</feature>
<comment type="caution">
    <text evidence="4">The sequence shown here is derived from an EMBL/GenBank/DDBJ whole genome shotgun (WGS) entry which is preliminary data.</text>
</comment>
<dbReference type="GO" id="GO:0005737">
    <property type="term" value="C:cytoplasm"/>
    <property type="evidence" value="ECO:0007669"/>
    <property type="project" value="TreeGrafter"/>
</dbReference>
<sequence length="77" mass="8850">MATTIKEDADAQVTFEDQQKINKFARTNVKLQDIKEELKAKQKELENLEFAEEELMMQEGDDAPIPYPLSFSLSEAK</sequence>
<keyword evidence="2" id="KW-0143">Chaperone</keyword>
<evidence type="ECO:0000256" key="1">
    <source>
        <dbReference type="ARBA" id="ARBA00008045"/>
    </source>
</evidence>
<dbReference type="PANTHER" id="PTHR21100:SF9">
    <property type="entry name" value="PREFOLDIN SUBUNIT 4"/>
    <property type="match status" value="1"/>
</dbReference>
<keyword evidence="5" id="KW-1185">Reference proteome</keyword>
<name>A0A9D4IMW3_DREPO</name>
<evidence type="ECO:0008006" key="6">
    <source>
        <dbReference type="Google" id="ProtNLM"/>
    </source>
</evidence>
<dbReference type="AlphaFoldDB" id="A0A9D4IMW3"/>
<dbReference type="Pfam" id="PF01920">
    <property type="entry name" value="Prefoldin_2"/>
    <property type="match status" value="1"/>
</dbReference>
<evidence type="ECO:0000313" key="5">
    <source>
        <dbReference type="Proteomes" id="UP000828390"/>
    </source>
</evidence>
<reference evidence="4" key="1">
    <citation type="journal article" date="2019" name="bioRxiv">
        <title>The Genome of the Zebra Mussel, Dreissena polymorpha: A Resource for Invasive Species Research.</title>
        <authorList>
            <person name="McCartney M.A."/>
            <person name="Auch B."/>
            <person name="Kono T."/>
            <person name="Mallez S."/>
            <person name="Zhang Y."/>
            <person name="Obille A."/>
            <person name="Becker A."/>
            <person name="Abrahante J.E."/>
            <person name="Garbe J."/>
            <person name="Badalamenti J.P."/>
            <person name="Herman A."/>
            <person name="Mangelson H."/>
            <person name="Liachko I."/>
            <person name="Sullivan S."/>
            <person name="Sone E.D."/>
            <person name="Koren S."/>
            <person name="Silverstein K.A.T."/>
            <person name="Beckman K.B."/>
            <person name="Gohl D.M."/>
        </authorList>
    </citation>
    <scope>NUCLEOTIDE SEQUENCE</scope>
    <source>
        <strain evidence="4">Duluth1</strain>
        <tissue evidence="4">Whole animal</tissue>
    </source>
</reference>
<dbReference type="GO" id="GO:0006457">
    <property type="term" value="P:protein folding"/>
    <property type="evidence" value="ECO:0007669"/>
    <property type="project" value="InterPro"/>
</dbReference>
<dbReference type="InterPro" id="IPR016661">
    <property type="entry name" value="PFDN4"/>
</dbReference>
<dbReference type="GO" id="GO:0016272">
    <property type="term" value="C:prefoldin complex"/>
    <property type="evidence" value="ECO:0007669"/>
    <property type="project" value="InterPro"/>
</dbReference>
<organism evidence="4 5">
    <name type="scientific">Dreissena polymorpha</name>
    <name type="common">Zebra mussel</name>
    <name type="synonym">Mytilus polymorpha</name>
    <dbReference type="NCBI Taxonomy" id="45954"/>
    <lineage>
        <taxon>Eukaryota</taxon>
        <taxon>Metazoa</taxon>
        <taxon>Spiralia</taxon>
        <taxon>Lophotrochozoa</taxon>
        <taxon>Mollusca</taxon>
        <taxon>Bivalvia</taxon>
        <taxon>Autobranchia</taxon>
        <taxon>Heteroconchia</taxon>
        <taxon>Euheterodonta</taxon>
        <taxon>Imparidentia</taxon>
        <taxon>Neoheterodontei</taxon>
        <taxon>Myida</taxon>
        <taxon>Dreissenoidea</taxon>
        <taxon>Dreissenidae</taxon>
        <taxon>Dreissena</taxon>
    </lineage>
</organism>
<evidence type="ECO:0000256" key="3">
    <source>
        <dbReference type="SAM" id="Coils"/>
    </source>
</evidence>
<reference evidence="4" key="2">
    <citation type="submission" date="2020-11" db="EMBL/GenBank/DDBJ databases">
        <authorList>
            <person name="McCartney M.A."/>
            <person name="Auch B."/>
            <person name="Kono T."/>
            <person name="Mallez S."/>
            <person name="Becker A."/>
            <person name="Gohl D.M."/>
            <person name="Silverstein K.A.T."/>
            <person name="Koren S."/>
            <person name="Bechman K.B."/>
            <person name="Herman A."/>
            <person name="Abrahante J.E."/>
            <person name="Garbe J."/>
        </authorList>
    </citation>
    <scope>NUCLEOTIDE SEQUENCE</scope>
    <source>
        <strain evidence="4">Duluth1</strain>
        <tissue evidence="4">Whole animal</tissue>
    </source>
</reference>
<keyword evidence="3" id="KW-0175">Coiled coil</keyword>
<evidence type="ECO:0000313" key="4">
    <source>
        <dbReference type="EMBL" id="KAH3778699.1"/>
    </source>
</evidence>
<dbReference type="GO" id="GO:0051082">
    <property type="term" value="F:unfolded protein binding"/>
    <property type="evidence" value="ECO:0007669"/>
    <property type="project" value="InterPro"/>
</dbReference>
<gene>
    <name evidence="4" type="ORF">DPMN_180169</name>
</gene>
<dbReference type="InterPro" id="IPR002777">
    <property type="entry name" value="PFD_beta-like"/>
</dbReference>
<comment type="similarity">
    <text evidence="1">Belongs to the prefoldin subunit beta family.</text>
</comment>
<dbReference type="Proteomes" id="UP000828390">
    <property type="component" value="Unassembled WGS sequence"/>
</dbReference>